<evidence type="ECO:0000259" key="2">
    <source>
        <dbReference type="Pfam" id="PF13731"/>
    </source>
</evidence>
<dbReference type="RefSeq" id="WP_209524362.1">
    <property type="nucleotide sequence ID" value="NZ_JAEEGA010000001.1"/>
</dbReference>
<keyword evidence="1" id="KW-0732">Signal</keyword>
<organism evidence="3 4">
    <name type="scientific">Vagococcus allomyrinae</name>
    <dbReference type="NCBI Taxonomy" id="2794353"/>
    <lineage>
        <taxon>Bacteria</taxon>
        <taxon>Bacillati</taxon>
        <taxon>Bacillota</taxon>
        <taxon>Bacilli</taxon>
        <taxon>Lactobacillales</taxon>
        <taxon>Enterococcaceae</taxon>
        <taxon>Vagococcus</taxon>
    </lineage>
</organism>
<accession>A0A940P0Y4</accession>
<keyword evidence="4" id="KW-1185">Reference proteome</keyword>
<dbReference type="Pfam" id="PF13731">
    <property type="entry name" value="WxL"/>
    <property type="match status" value="1"/>
</dbReference>
<reference evidence="3" key="1">
    <citation type="submission" date="2020-12" db="EMBL/GenBank/DDBJ databases">
        <title>Vagococcus allomyrinae sp. nov. and Enterococcus lavae sp. nov., isolated from the larvae of Allomyrina dichotoma.</title>
        <authorList>
            <person name="Lee S.D."/>
        </authorList>
    </citation>
    <scope>NUCLEOTIDE SEQUENCE</scope>
    <source>
        <strain evidence="3">BWB3-3</strain>
    </source>
</reference>
<gene>
    <name evidence="3" type="ORF">I6N95_00415</name>
</gene>
<feature type="chain" id="PRO_5038132469" evidence="1">
    <location>
        <begin position="27"/>
        <end position="225"/>
    </location>
</feature>
<dbReference type="EMBL" id="JAEEGA010000001">
    <property type="protein sequence ID" value="MBP1039457.1"/>
    <property type="molecule type" value="Genomic_DNA"/>
</dbReference>
<proteinExistence type="predicted"/>
<feature type="domain" description="WxL" evidence="2">
    <location>
        <begin position="40"/>
        <end position="225"/>
    </location>
</feature>
<dbReference type="InterPro" id="IPR027994">
    <property type="entry name" value="WxL_dom"/>
</dbReference>
<evidence type="ECO:0000313" key="3">
    <source>
        <dbReference type="EMBL" id="MBP1039457.1"/>
    </source>
</evidence>
<evidence type="ECO:0000256" key="1">
    <source>
        <dbReference type="SAM" id="SignalP"/>
    </source>
</evidence>
<comment type="caution">
    <text evidence="3">The sequence shown here is derived from an EMBL/GenBank/DDBJ whole genome shotgun (WGS) entry which is preliminary data.</text>
</comment>
<protein>
    <submittedName>
        <fullName evidence="3">WxL domain-containing protein</fullName>
    </submittedName>
</protein>
<dbReference type="AlphaFoldDB" id="A0A940P0Y4"/>
<sequence>MKQTKYILLSAALLLSAVNGVTVASAADAKSDASVTMVKDDDPLKIEKTPVIQFGKQTISGSTKTYKARYIESEKETVGGVTEYLAPSIHIADNRGTTEGWKLEASITPFKANDAAKTELAGAVLALTPTRSVKVENEPAAIPAGQTAIELGASAKTIVTATSGLGIGKSNYFFGDNSADVTPEVIGKTGNVGDDKVTLTVPGDSVKVQDATYLAELTWTLSNTP</sequence>
<feature type="signal peptide" evidence="1">
    <location>
        <begin position="1"/>
        <end position="26"/>
    </location>
</feature>
<name>A0A940P0Y4_9ENTE</name>
<dbReference type="Proteomes" id="UP000674938">
    <property type="component" value="Unassembled WGS sequence"/>
</dbReference>
<evidence type="ECO:0000313" key="4">
    <source>
        <dbReference type="Proteomes" id="UP000674938"/>
    </source>
</evidence>